<gene>
    <name evidence="4" type="primary">mrr</name>
    <name evidence="4" type="ORF">Csp1_26870</name>
</gene>
<dbReference type="OrthoDB" id="9803736at2"/>
<dbReference type="InterPro" id="IPR025745">
    <property type="entry name" value="Mrr-like_N_dom"/>
</dbReference>
<protein>
    <submittedName>
        <fullName evidence="4">Mrr restriction system protein</fullName>
    </submittedName>
</protein>
<organism evidence="4 5">
    <name type="scientific">Corynebacterium provencense</name>
    <dbReference type="NCBI Taxonomy" id="1737425"/>
    <lineage>
        <taxon>Bacteria</taxon>
        <taxon>Bacillati</taxon>
        <taxon>Actinomycetota</taxon>
        <taxon>Actinomycetes</taxon>
        <taxon>Mycobacteriales</taxon>
        <taxon>Corynebacteriaceae</taxon>
        <taxon>Corynebacterium</taxon>
    </lineage>
</organism>
<dbReference type="GO" id="GO:0015666">
    <property type="term" value="F:restriction endodeoxyribonuclease activity"/>
    <property type="evidence" value="ECO:0007669"/>
    <property type="project" value="TreeGrafter"/>
</dbReference>
<evidence type="ECO:0000259" key="2">
    <source>
        <dbReference type="Pfam" id="PF04471"/>
    </source>
</evidence>
<dbReference type="InterPro" id="IPR007560">
    <property type="entry name" value="Restrct_endonuc_IV_Mrr"/>
</dbReference>
<dbReference type="Pfam" id="PF04471">
    <property type="entry name" value="Mrr_cat"/>
    <property type="match status" value="1"/>
</dbReference>
<dbReference type="AlphaFoldDB" id="A0A2Z3YWU3"/>
<accession>A0A2Z3YWU3</accession>
<dbReference type="RefSeq" id="WP_110482325.1">
    <property type="nucleotide sequence ID" value="NZ_CP024988.1"/>
</dbReference>
<dbReference type="InterPro" id="IPR052906">
    <property type="entry name" value="Type_IV_Methyl-Rstrct_Enzyme"/>
</dbReference>
<name>A0A2Z3YWU3_9CORY</name>
<evidence type="ECO:0000259" key="3">
    <source>
        <dbReference type="Pfam" id="PF14338"/>
    </source>
</evidence>
<keyword evidence="5" id="KW-1185">Reference proteome</keyword>
<dbReference type="GO" id="GO:0009307">
    <property type="term" value="P:DNA restriction-modification system"/>
    <property type="evidence" value="ECO:0007669"/>
    <property type="project" value="InterPro"/>
</dbReference>
<sequence length="309" mass="33224">MSIPNYQGFMIPLLRILSDGTPRKLRDLRELVADAVGLTAEDRRQVLNSGQVVYHSRIGWAASYLSTYGAVSKPERGIYAISEAGQQLLAENPESVTTKELVQFAEAHGTAPAVAPDGENDNPGADASADTSAPGSEPLDPVEQIEDGVQRLNASIADELLTRLHDNDPAFFEQAVLDLLIAMGYGGAEGRATRTQLSNDGGIDGVIDQDALGLSRIYVQAKRYAVASTVGRPDIQAFVGALQGAQANQGVFLTTGKFSRGASQYADAIQSRVVLIDGERLTRLMIRYGVGVQVERTVEIVKIDEDFFE</sequence>
<dbReference type="PANTHER" id="PTHR30015">
    <property type="entry name" value="MRR RESTRICTION SYSTEM PROTEIN"/>
    <property type="match status" value="1"/>
</dbReference>
<dbReference type="GO" id="GO:0003677">
    <property type="term" value="F:DNA binding"/>
    <property type="evidence" value="ECO:0007669"/>
    <property type="project" value="InterPro"/>
</dbReference>
<dbReference type="REBASE" id="254245">
    <property type="entry name" value="CprKM38MrrP"/>
</dbReference>
<evidence type="ECO:0000313" key="5">
    <source>
        <dbReference type="Proteomes" id="UP000247696"/>
    </source>
</evidence>
<evidence type="ECO:0000256" key="1">
    <source>
        <dbReference type="SAM" id="MobiDB-lite"/>
    </source>
</evidence>
<feature type="domain" description="Restriction endonuclease type IV Mrr" evidence="2">
    <location>
        <begin position="166"/>
        <end position="285"/>
    </location>
</feature>
<dbReference type="Gene3D" id="3.40.1350.10">
    <property type="match status" value="1"/>
</dbReference>
<reference evidence="5" key="1">
    <citation type="submission" date="2017-11" db="EMBL/GenBank/DDBJ databases">
        <title>Otitis media/interna in a cat caused by the recently described species Corynebacterium provencense.</title>
        <authorList>
            <person name="Kittl S."/>
            <person name="Brodard I."/>
            <person name="Rychener L."/>
            <person name="Jores J."/>
            <person name="Roosje P."/>
            <person name="Gobeli Brawand S."/>
        </authorList>
    </citation>
    <scope>NUCLEOTIDE SEQUENCE [LARGE SCALE GENOMIC DNA]</scope>
    <source>
        <strain evidence="5">17KM38</strain>
    </source>
</reference>
<dbReference type="Proteomes" id="UP000247696">
    <property type="component" value="Chromosome"/>
</dbReference>
<evidence type="ECO:0000313" key="4">
    <source>
        <dbReference type="EMBL" id="AWT27430.1"/>
    </source>
</evidence>
<dbReference type="InterPro" id="IPR011856">
    <property type="entry name" value="tRNA_endonuc-like_dom_sf"/>
</dbReference>
<dbReference type="Pfam" id="PF14338">
    <property type="entry name" value="Mrr_N"/>
    <property type="match status" value="1"/>
</dbReference>
<dbReference type="InterPro" id="IPR011335">
    <property type="entry name" value="Restrct_endonuc-II-like"/>
</dbReference>
<dbReference type="PANTHER" id="PTHR30015:SF7">
    <property type="entry name" value="TYPE IV METHYL-DIRECTED RESTRICTION ENZYME ECOKMRR"/>
    <property type="match status" value="1"/>
</dbReference>
<dbReference type="KEGG" id="cpre:Csp1_26870"/>
<feature type="domain" description="Restriction system protein Mrr-like N-terminal" evidence="3">
    <location>
        <begin position="6"/>
        <end position="90"/>
    </location>
</feature>
<dbReference type="SUPFAM" id="SSF52980">
    <property type="entry name" value="Restriction endonuclease-like"/>
    <property type="match status" value="1"/>
</dbReference>
<dbReference type="EMBL" id="CP024988">
    <property type="protein sequence ID" value="AWT27430.1"/>
    <property type="molecule type" value="Genomic_DNA"/>
</dbReference>
<feature type="region of interest" description="Disordered" evidence="1">
    <location>
        <begin position="112"/>
        <end position="141"/>
    </location>
</feature>
<proteinExistence type="predicted"/>